<dbReference type="EMBL" id="CP019478">
    <property type="protein sequence ID" value="UQC86466.1"/>
    <property type="molecule type" value="Genomic_DNA"/>
</dbReference>
<keyword evidence="2" id="KW-1185">Reference proteome</keyword>
<dbReference type="AlphaFoldDB" id="A0A9Q8WKC3"/>
<dbReference type="RefSeq" id="XP_049148077.1">
    <property type="nucleotide sequence ID" value="XM_049290932.1"/>
</dbReference>
<sequence>MSIGVIFLANSCPNSMATWMQFLTAYIVFHRSVEGKSGTFAPTSTTPAPTGDLILVAGLSRYDRCVYFLILINASSIFASNIPIAKYSHDAVVSDPPRLPFPDNDPKATLNVEMREAPPKLIPTMAIPAAKRLYTRPYGGSRVLALAGDHRHHRAVRSCIPKEEGPPPGGVLMQAREGIRGGVTAIDRRDIRNQLSFTQCPTANATSASQRWRRFLRRHENTNRVTTAAASSVLRNVDIDILPRGTPYISISSMMRPADVKMSKALEFNRVGQCHVPGPPLGHHKTLMKCSMVCEDSVPHGENDRERESEGMHTFPKTGSAKQICVGAESSMHSDRSYLKLTKIGTRQKSEVRLAGMSWLAFSNAYKNFDLDHRVHLE</sequence>
<accession>A0A9Q8WKC3</accession>
<protein>
    <submittedName>
        <fullName evidence="1">Uncharacterized protein</fullName>
    </submittedName>
</protein>
<proteinExistence type="predicted"/>
<name>A0A9Q8WKC3_9PEZI</name>
<organism evidence="1 2">
    <name type="scientific">Colletotrichum lupini</name>
    <dbReference type="NCBI Taxonomy" id="145971"/>
    <lineage>
        <taxon>Eukaryota</taxon>
        <taxon>Fungi</taxon>
        <taxon>Dikarya</taxon>
        <taxon>Ascomycota</taxon>
        <taxon>Pezizomycotina</taxon>
        <taxon>Sordariomycetes</taxon>
        <taxon>Hypocreomycetidae</taxon>
        <taxon>Glomerellales</taxon>
        <taxon>Glomerellaceae</taxon>
        <taxon>Colletotrichum</taxon>
        <taxon>Colletotrichum acutatum species complex</taxon>
    </lineage>
</organism>
<evidence type="ECO:0000313" key="2">
    <source>
        <dbReference type="Proteomes" id="UP000830671"/>
    </source>
</evidence>
<reference evidence="1" key="1">
    <citation type="journal article" date="2021" name="Mol. Plant Microbe Interact.">
        <title>Complete Genome Sequence of the Plant-Pathogenic Fungus Colletotrichum lupini.</title>
        <authorList>
            <person name="Baroncelli R."/>
            <person name="Pensec F."/>
            <person name="Da Lio D."/>
            <person name="Boufleur T."/>
            <person name="Vicente I."/>
            <person name="Sarrocco S."/>
            <person name="Picot A."/>
            <person name="Baraldi E."/>
            <person name="Sukno S."/>
            <person name="Thon M."/>
            <person name="Le Floch G."/>
        </authorList>
    </citation>
    <scope>NUCLEOTIDE SEQUENCE</scope>
    <source>
        <strain evidence="1">IMI 504893</strain>
    </source>
</reference>
<dbReference type="Proteomes" id="UP000830671">
    <property type="component" value="Chromosome 6"/>
</dbReference>
<dbReference type="GeneID" id="73345942"/>
<evidence type="ECO:0000313" key="1">
    <source>
        <dbReference type="EMBL" id="UQC86466.1"/>
    </source>
</evidence>
<gene>
    <name evidence="1" type="ORF">CLUP02_11967</name>
</gene>
<dbReference type="KEGG" id="clup:CLUP02_11967"/>